<keyword evidence="2" id="KW-0812">Transmembrane</keyword>
<evidence type="ECO:0000313" key="3">
    <source>
        <dbReference type="EMBL" id="UTF54823.1"/>
    </source>
</evidence>
<dbReference type="RefSeq" id="WP_254159536.1">
    <property type="nucleotide sequence ID" value="NZ_CP100355.1"/>
</dbReference>
<keyword evidence="2" id="KW-1133">Transmembrane helix</keyword>
<dbReference type="KEGG" id="sawl:NGM29_06040"/>
<gene>
    <name evidence="3" type="ORF">NGM29_06040</name>
</gene>
<accession>A0A9E7SY91</accession>
<dbReference type="AlphaFoldDB" id="A0A9E7SY91"/>
<evidence type="ECO:0000256" key="2">
    <source>
        <dbReference type="SAM" id="Phobius"/>
    </source>
</evidence>
<dbReference type="Proteomes" id="UP001056855">
    <property type="component" value="Chromosome"/>
</dbReference>
<dbReference type="EMBL" id="CP100355">
    <property type="protein sequence ID" value="UTF54823.1"/>
    <property type="molecule type" value="Genomic_DNA"/>
</dbReference>
<keyword evidence="4" id="KW-1185">Reference proteome</keyword>
<feature type="region of interest" description="Disordered" evidence="1">
    <location>
        <begin position="1"/>
        <end position="36"/>
    </location>
</feature>
<keyword evidence="2" id="KW-0472">Membrane</keyword>
<proteinExistence type="predicted"/>
<name>A0A9E7SY91_9EURY</name>
<feature type="compositionally biased region" description="Acidic residues" evidence="1">
    <location>
        <begin position="1"/>
        <end position="18"/>
    </location>
</feature>
<feature type="transmembrane region" description="Helical" evidence="2">
    <location>
        <begin position="40"/>
        <end position="60"/>
    </location>
</feature>
<dbReference type="GeneID" id="73289588"/>
<protein>
    <submittedName>
        <fullName evidence="3">Uncharacterized protein</fullName>
    </submittedName>
</protein>
<evidence type="ECO:0000256" key="1">
    <source>
        <dbReference type="SAM" id="MobiDB-lite"/>
    </source>
</evidence>
<sequence>MADETVDSDGTEDSDGMEDPNGTENPNGADDPSFDNASSYRATIAVGLGAALLVVARFWFRARR</sequence>
<reference evidence="3" key="1">
    <citation type="submission" date="2022-06" db="EMBL/GenBank/DDBJ databases">
        <title>Diverse halophilic archaea isolated from saline environments.</title>
        <authorList>
            <person name="Cui H.-L."/>
        </authorList>
    </citation>
    <scope>NUCLEOTIDE SEQUENCE</scope>
    <source>
        <strain evidence="3">WLHS1</strain>
    </source>
</reference>
<organism evidence="3 4">
    <name type="scientific">Natronosalvus rutilus</name>
    <dbReference type="NCBI Taxonomy" id="2953753"/>
    <lineage>
        <taxon>Archaea</taxon>
        <taxon>Methanobacteriati</taxon>
        <taxon>Methanobacteriota</taxon>
        <taxon>Stenosarchaea group</taxon>
        <taxon>Halobacteria</taxon>
        <taxon>Halobacteriales</taxon>
        <taxon>Natrialbaceae</taxon>
        <taxon>Natronosalvus</taxon>
    </lineage>
</organism>
<evidence type="ECO:0000313" key="4">
    <source>
        <dbReference type="Proteomes" id="UP001056855"/>
    </source>
</evidence>